<feature type="region of interest" description="Disordered" evidence="1">
    <location>
        <begin position="139"/>
        <end position="166"/>
    </location>
</feature>
<protein>
    <submittedName>
        <fullName evidence="2">Uncharacterized protein</fullName>
    </submittedName>
</protein>
<keyword evidence="3" id="KW-1185">Reference proteome</keyword>
<gene>
    <name evidence="2" type="ORF">ACE1CC_08340</name>
</gene>
<dbReference type="RefSeq" id="WP_413270008.1">
    <property type="nucleotide sequence ID" value="NZ_JBHFNQ010000064.1"/>
</dbReference>
<organism evidence="2 3">
    <name type="scientific">Floridaenema aerugineum BLCC-F46</name>
    <dbReference type="NCBI Taxonomy" id="3153654"/>
    <lineage>
        <taxon>Bacteria</taxon>
        <taxon>Bacillati</taxon>
        <taxon>Cyanobacteriota</taxon>
        <taxon>Cyanophyceae</taxon>
        <taxon>Oscillatoriophycideae</taxon>
        <taxon>Aerosakkonematales</taxon>
        <taxon>Aerosakkonemataceae</taxon>
        <taxon>Floridanema</taxon>
        <taxon>Floridanema aerugineum</taxon>
    </lineage>
</organism>
<accession>A0ABV4X285</accession>
<evidence type="ECO:0000313" key="2">
    <source>
        <dbReference type="EMBL" id="MFB2876890.1"/>
    </source>
</evidence>
<evidence type="ECO:0000256" key="1">
    <source>
        <dbReference type="SAM" id="MobiDB-lite"/>
    </source>
</evidence>
<dbReference type="Proteomes" id="UP001576774">
    <property type="component" value="Unassembled WGS sequence"/>
</dbReference>
<sequence>MQVVLNQLNRSKDSSNEVHYLELIPKKQILKLLVAALAQPAQYALALADDLSPVEENTPAKDMITLSEWLESKGLELERSEKHKLALLLSRLYKEKTGSTPRVITRPDSRGKWLKKANGFTQEETPILQEALNEVIPDWKSRSTLATPSRRNTKSKTTKATTTSKG</sequence>
<dbReference type="EMBL" id="JBHFNQ010000064">
    <property type="protein sequence ID" value="MFB2876890.1"/>
    <property type="molecule type" value="Genomic_DNA"/>
</dbReference>
<evidence type="ECO:0000313" key="3">
    <source>
        <dbReference type="Proteomes" id="UP001576774"/>
    </source>
</evidence>
<comment type="caution">
    <text evidence="2">The sequence shown here is derived from an EMBL/GenBank/DDBJ whole genome shotgun (WGS) entry which is preliminary data.</text>
</comment>
<reference evidence="2 3" key="1">
    <citation type="submission" date="2024-09" db="EMBL/GenBank/DDBJ databases">
        <title>Floridaenema gen nov. (Aerosakkonemataceae, Aerosakkonematales ord. nov., Cyanobacteria) from benthic tropical and subtropical fresh waters, with the description of four new species.</title>
        <authorList>
            <person name="Moretto J.A."/>
            <person name="Berthold D.E."/>
            <person name="Lefler F.W."/>
            <person name="Huang I.-S."/>
            <person name="Laughinghouse H. IV."/>
        </authorList>
    </citation>
    <scope>NUCLEOTIDE SEQUENCE [LARGE SCALE GENOMIC DNA]</scope>
    <source>
        <strain evidence="2 3">BLCC-F46</strain>
    </source>
</reference>
<name>A0ABV4X285_9CYAN</name>
<proteinExistence type="predicted"/>